<proteinExistence type="predicted"/>
<dbReference type="SUPFAM" id="SSF52540">
    <property type="entry name" value="P-loop containing nucleoside triphosphate hydrolases"/>
    <property type="match status" value="1"/>
</dbReference>
<accession>A0A1Y3KNW9</accession>
<dbReference type="PANTHER" id="PTHR34301:SF8">
    <property type="entry name" value="ATPASE DOMAIN-CONTAINING PROTEIN"/>
    <property type="match status" value="1"/>
</dbReference>
<dbReference type="Gene3D" id="3.40.50.300">
    <property type="entry name" value="P-loop containing nucleotide triphosphate hydrolases"/>
    <property type="match status" value="1"/>
</dbReference>
<organism evidence="1 2">
    <name type="scientific">Pseudomonas putida</name>
    <name type="common">Arthrobacter siderocapsulatus</name>
    <dbReference type="NCBI Taxonomy" id="303"/>
    <lineage>
        <taxon>Bacteria</taxon>
        <taxon>Pseudomonadati</taxon>
        <taxon>Pseudomonadota</taxon>
        <taxon>Gammaproteobacteria</taxon>
        <taxon>Pseudomonadales</taxon>
        <taxon>Pseudomonadaceae</taxon>
        <taxon>Pseudomonas</taxon>
    </lineage>
</organism>
<protein>
    <submittedName>
        <fullName evidence="1">ATPase</fullName>
    </submittedName>
</protein>
<comment type="caution">
    <text evidence="1">The sequence shown here is derived from an EMBL/GenBank/DDBJ whole genome shotgun (WGS) entry which is preliminary data.</text>
</comment>
<name>A0A1Y3KNW9_PSEPU</name>
<evidence type="ECO:0000313" key="2">
    <source>
        <dbReference type="Proteomes" id="UP000196082"/>
    </source>
</evidence>
<evidence type="ECO:0000313" key="1">
    <source>
        <dbReference type="EMBL" id="OUM25640.1"/>
    </source>
</evidence>
<sequence>MIDIFPRHELAADMARQLLKPSALDIGLRSGLFFSGLRRTGKTTFLKNDLIPALEGMGALVIYVDLWSDTQTSPVVLVLAAVRKALADLQKPGSAFLQRLKTLRGAAVEVTGLKFGFNLETLGAEGGVTLAEVLTEVVDQARTDVVLVVDEVQQAITTEDGQQMMLALKAARDAINPRPNTPGHFLFIGTGSHRAMVNELTARRNQAFAGATNVPYPVLGRDYVEFWLKRLANDGMVNLPSLDVADLAFKTLGSRPEEFIRALRQLVLSSASGAGPDELLPVIASTLRSAAADLELMKVEELGVLAEAIFARIASAEGDVRGVFSNEAAAEYSKFVGREVRVEEIQPVANELLAANLIMRRGHGVYGVTDPFVQEIWRERQALLGRL</sequence>
<reference evidence="1 2" key="1">
    <citation type="submission" date="2017-05" db="EMBL/GenBank/DDBJ databases">
        <title>Whole genome sequence of Pseudomonas putida isolate 1312 commercialized as a biostimulant.</title>
        <authorList>
            <person name="Crovadore J."/>
            <person name="Blanc P."/>
            <person name="Chablais R."/>
            <person name="Cochard B."/>
            <person name="Grizard D."/>
            <person name="Lefort F."/>
        </authorList>
    </citation>
    <scope>NUCLEOTIDE SEQUENCE [LARGE SCALE GENOMIC DNA]</scope>
    <source>
        <strain evidence="1 2">1312</strain>
    </source>
</reference>
<dbReference type="RefSeq" id="WP_086978433.1">
    <property type="nucleotide sequence ID" value="NZ_NFSB01000088.1"/>
</dbReference>
<dbReference type="Proteomes" id="UP000196082">
    <property type="component" value="Unassembled WGS sequence"/>
</dbReference>
<dbReference type="EMBL" id="NFSB01000088">
    <property type="protein sequence ID" value="OUM25640.1"/>
    <property type="molecule type" value="Genomic_DNA"/>
</dbReference>
<dbReference type="AlphaFoldDB" id="A0A1Y3KNW9"/>
<dbReference type="InterPro" id="IPR027417">
    <property type="entry name" value="P-loop_NTPase"/>
</dbReference>
<gene>
    <name evidence="1" type="ORF">B8W72_25810</name>
</gene>
<dbReference type="PANTHER" id="PTHR34301">
    <property type="entry name" value="DNA-BINDING PROTEIN-RELATED"/>
    <property type="match status" value="1"/>
</dbReference>